<keyword evidence="4" id="KW-1185">Reference proteome</keyword>
<sequence>MAATSNPASKVNLHEFNAGEFDRGAGKLKEMLWYLTKMVFFLSAFPYPNAIKVALLRAFGAKVGSGVVIKPRVNIHFPWKLEIGNDVWIGEEAFILNFEKVLLGSNICISQRALLCGGNHDYRNPAMPYRNGPITLQDGVWVGACCFVGPNVNIGFDTVVTAASVVTSDLNSNSIYKGNPAVYIKNRWNNI</sequence>
<dbReference type="GO" id="GO:0005829">
    <property type="term" value="C:cytosol"/>
    <property type="evidence" value="ECO:0007669"/>
    <property type="project" value="TreeGrafter"/>
</dbReference>
<name>A0A917JAF6_9SPHI</name>
<dbReference type="RefSeq" id="WP_188418245.1">
    <property type="nucleotide sequence ID" value="NZ_BMDO01000010.1"/>
</dbReference>
<gene>
    <name evidence="3" type="ORF">GCM10011425_33470</name>
</gene>
<reference evidence="3" key="1">
    <citation type="journal article" date="2014" name="Int. J. Syst. Evol. Microbiol.">
        <title>Complete genome sequence of Corynebacterium casei LMG S-19264T (=DSM 44701T), isolated from a smear-ripened cheese.</title>
        <authorList>
            <consortium name="US DOE Joint Genome Institute (JGI-PGF)"/>
            <person name="Walter F."/>
            <person name="Albersmeier A."/>
            <person name="Kalinowski J."/>
            <person name="Ruckert C."/>
        </authorList>
    </citation>
    <scope>NUCLEOTIDE SEQUENCE</scope>
    <source>
        <strain evidence="3">CCM 8711</strain>
    </source>
</reference>
<dbReference type="PANTHER" id="PTHR23416">
    <property type="entry name" value="SIALIC ACID SYNTHASE-RELATED"/>
    <property type="match status" value="1"/>
</dbReference>
<dbReference type="AlphaFoldDB" id="A0A917JAF6"/>
<comment type="caution">
    <text evidence="3">The sequence shown here is derived from an EMBL/GenBank/DDBJ whole genome shotgun (WGS) entry which is preliminary data.</text>
</comment>
<evidence type="ECO:0000313" key="3">
    <source>
        <dbReference type="EMBL" id="GGI52135.1"/>
    </source>
</evidence>
<reference evidence="3" key="2">
    <citation type="submission" date="2020-09" db="EMBL/GenBank/DDBJ databases">
        <authorList>
            <person name="Sun Q."/>
            <person name="Sedlacek I."/>
        </authorList>
    </citation>
    <scope>NUCLEOTIDE SEQUENCE</scope>
    <source>
        <strain evidence="3">CCM 8711</strain>
    </source>
</reference>
<dbReference type="SUPFAM" id="SSF51161">
    <property type="entry name" value="Trimeric LpxA-like enzymes"/>
    <property type="match status" value="1"/>
</dbReference>
<dbReference type="InterPro" id="IPR051159">
    <property type="entry name" value="Hexapeptide_acetyltransf"/>
</dbReference>
<dbReference type="InterPro" id="IPR011004">
    <property type="entry name" value="Trimer_LpxA-like_sf"/>
</dbReference>
<evidence type="ECO:0000256" key="1">
    <source>
        <dbReference type="ARBA" id="ARBA00007274"/>
    </source>
</evidence>
<protein>
    <submittedName>
        <fullName evidence="3">Colanic acid biosynthesis acetyltransferase WcaF</fullName>
    </submittedName>
</protein>
<proteinExistence type="inferred from homology"/>
<dbReference type="EMBL" id="BMDO01000010">
    <property type="protein sequence ID" value="GGI52135.1"/>
    <property type="molecule type" value="Genomic_DNA"/>
</dbReference>
<evidence type="ECO:0000256" key="2">
    <source>
        <dbReference type="ARBA" id="ARBA00022679"/>
    </source>
</evidence>
<dbReference type="GO" id="GO:0008374">
    <property type="term" value="F:O-acyltransferase activity"/>
    <property type="evidence" value="ECO:0007669"/>
    <property type="project" value="TreeGrafter"/>
</dbReference>
<organism evidence="3 4">
    <name type="scientific">Mucilaginibacter galii</name>
    <dbReference type="NCBI Taxonomy" id="2005073"/>
    <lineage>
        <taxon>Bacteria</taxon>
        <taxon>Pseudomonadati</taxon>
        <taxon>Bacteroidota</taxon>
        <taxon>Sphingobacteriia</taxon>
        <taxon>Sphingobacteriales</taxon>
        <taxon>Sphingobacteriaceae</taxon>
        <taxon>Mucilaginibacter</taxon>
    </lineage>
</organism>
<dbReference type="NCBIfam" id="NF007797">
    <property type="entry name" value="PRK10502.1"/>
    <property type="match status" value="1"/>
</dbReference>
<dbReference type="Gene3D" id="2.160.10.10">
    <property type="entry name" value="Hexapeptide repeat proteins"/>
    <property type="match status" value="1"/>
</dbReference>
<dbReference type="Proteomes" id="UP000662074">
    <property type="component" value="Unassembled WGS sequence"/>
</dbReference>
<dbReference type="CDD" id="cd05825">
    <property type="entry name" value="LbH_wcaF_like"/>
    <property type="match status" value="1"/>
</dbReference>
<comment type="similarity">
    <text evidence="1">Belongs to the transferase hexapeptide repeat family.</text>
</comment>
<keyword evidence="2" id="KW-0808">Transferase</keyword>
<dbReference type="PANTHER" id="PTHR23416:SF23">
    <property type="entry name" value="ACETYLTRANSFERASE C18B11.09C-RELATED"/>
    <property type="match status" value="1"/>
</dbReference>
<evidence type="ECO:0000313" key="4">
    <source>
        <dbReference type="Proteomes" id="UP000662074"/>
    </source>
</evidence>
<accession>A0A917JAF6</accession>